<evidence type="ECO:0000256" key="4">
    <source>
        <dbReference type="ARBA" id="ARBA00022574"/>
    </source>
</evidence>
<evidence type="ECO:0000256" key="8">
    <source>
        <dbReference type="SAM" id="MobiDB-lite"/>
    </source>
</evidence>
<feature type="compositionally biased region" description="Basic residues" evidence="8">
    <location>
        <begin position="553"/>
        <end position="562"/>
    </location>
</feature>
<feature type="compositionally biased region" description="Basic and acidic residues" evidence="8">
    <location>
        <begin position="451"/>
        <end position="468"/>
    </location>
</feature>
<dbReference type="GO" id="GO:0022627">
    <property type="term" value="C:cytosolic small ribosomal subunit"/>
    <property type="evidence" value="ECO:0007669"/>
    <property type="project" value="TreeGrafter"/>
</dbReference>
<feature type="compositionally biased region" description="Basic and acidic residues" evidence="8">
    <location>
        <begin position="531"/>
        <end position="552"/>
    </location>
</feature>
<keyword evidence="4" id="KW-0853">WD repeat</keyword>
<evidence type="ECO:0000256" key="6">
    <source>
        <dbReference type="ARBA" id="ARBA00022845"/>
    </source>
</evidence>
<sequence>MVTTAEAGTTASPCSLAVFSTDGKKVAMKETGGTGDVYIVKYKQDGVSEEIDMDTKLFLPSTSTVQAGVFSPKGTFFVTWERPSKDANAPGNLKIFDATTGSHLTGFHMKNPAVPGVSWPAVQWSQDEKIALRIATNSVFIHRGASWSEPDNVLERVTVEGVKQFSVSPGDRYRFTTFVPEKKGNPAKVAVYAYPNTKTPVTGKSFYQAEEVTTSWSPNGNSCIVFTHTTVDTTGKSYYGSTSLHLLSADGSQEDYAIPLPKEGPVYDVKWCPDPLKPFFIVLSGSMPSQACLYNAKCEQLFLFGEAHRNTVAWAPSGRFVGLCGFGNLAGDMDFWDVNKKKKMGSNTAHCAVGYGWSPDSRKFMVSTTAPRMNVDNGVKFFKYNGAGPIGSIDKEVLYEASWRPAAHGAYPDRPQSPLRKGEAPPAIAAQPKVARYRPPGAGSKGAGFAERLRMEREGKGESKKVDRSSAVAAKYKAPGRGGSGMPVGASVPAEKEKSKNAIKREKQKKKKEEVERKKKEEEEAQAILDAGKKEEEEKERKEKENGPEAKEKRAKKIKKLLKQISELKGKPADDLNDDQKKKIATEDELTKELSELGL</sequence>
<feature type="domain" description="Translation initiation factor beta propellor-like" evidence="9">
    <location>
        <begin position="204"/>
        <end position="399"/>
    </location>
</feature>
<dbReference type="InterPro" id="IPR013979">
    <property type="entry name" value="TIF_beta_prop-like"/>
</dbReference>
<keyword evidence="3" id="KW-0396">Initiation factor</keyword>
<dbReference type="OrthoDB" id="2194683at2759"/>
<evidence type="ECO:0000256" key="2">
    <source>
        <dbReference type="ARBA" id="ARBA00013819"/>
    </source>
</evidence>
<dbReference type="Pfam" id="PF08662">
    <property type="entry name" value="eIF2A"/>
    <property type="match status" value="1"/>
</dbReference>
<evidence type="ECO:0000256" key="1">
    <source>
        <dbReference type="ARBA" id="ARBA00009573"/>
    </source>
</evidence>
<dbReference type="GO" id="GO:0000049">
    <property type="term" value="F:tRNA binding"/>
    <property type="evidence" value="ECO:0007669"/>
    <property type="project" value="TreeGrafter"/>
</dbReference>
<dbReference type="GO" id="GO:0043022">
    <property type="term" value="F:ribosome binding"/>
    <property type="evidence" value="ECO:0007669"/>
    <property type="project" value="TreeGrafter"/>
</dbReference>
<comment type="caution">
    <text evidence="10">The sequence shown here is derived from an EMBL/GenBank/DDBJ whole genome shotgun (WGS) entry which is preliminary data.</text>
</comment>
<keyword evidence="11" id="KW-1185">Reference proteome</keyword>
<comment type="similarity">
    <text evidence="1">Belongs to the WD repeat EIF2A family.</text>
</comment>
<evidence type="ECO:0000256" key="7">
    <source>
        <dbReference type="ARBA" id="ARBA00022917"/>
    </source>
</evidence>
<dbReference type="GO" id="GO:0003729">
    <property type="term" value="F:mRNA binding"/>
    <property type="evidence" value="ECO:0007669"/>
    <property type="project" value="TreeGrafter"/>
</dbReference>
<name>A0A9W7E291_9STRA</name>
<evidence type="ECO:0000256" key="3">
    <source>
        <dbReference type="ARBA" id="ARBA00022540"/>
    </source>
</evidence>
<proteinExistence type="inferred from homology"/>
<keyword evidence="6" id="KW-0810">Translation regulation</keyword>
<evidence type="ECO:0000259" key="9">
    <source>
        <dbReference type="Pfam" id="PF08662"/>
    </source>
</evidence>
<organism evidence="10 11">
    <name type="scientific">Triparma retinervis</name>
    <dbReference type="NCBI Taxonomy" id="2557542"/>
    <lineage>
        <taxon>Eukaryota</taxon>
        <taxon>Sar</taxon>
        <taxon>Stramenopiles</taxon>
        <taxon>Ochrophyta</taxon>
        <taxon>Bolidophyceae</taxon>
        <taxon>Parmales</taxon>
        <taxon>Triparmaceae</taxon>
        <taxon>Triparma</taxon>
    </lineage>
</organism>
<feature type="region of interest" description="Disordered" evidence="8">
    <location>
        <begin position="407"/>
        <end position="599"/>
    </location>
</feature>
<dbReference type="GO" id="GO:0006417">
    <property type="term" value="P:regulation of translation"/>
    <property type="evidence" value="ECO:0007669"/>
    <property type="project" value="UniProtKB-KW"/>
</dbReference>
<dbReference type="PANTHER" id="PTHR13227">
    <property type="entry name" value="EUKARYOTIC TRANSLATION INITIATION FACTOR 2A"/>
    <property type="match status" value="1"/>
</dbReference>
<evidence type="ECO:0000313" key="11">
    <source>
        <dbReference type="Proteomes" id="UP001165082"/>
    </source>
</evidence>
<keyword evidence="5" id="KW-0677">Repeat</keyword>
<reference evidence="10" key="1">
    <citation type="submission" date="2022-07" db="EMBL/GenBank/DDBJ databases">
        <title>Genome analysis of Parmales, a sister group of diatoms, reveals the evolutionary specialization of diatoms from phago-mixotrophs to photoautotrophs.</title>
        <authorList>
            <person name="Ban H."/>
            <person name="Sato S."/>
            <person name="Yoshikawa S."/>
            <person name="Kazumasa Y."/>
            <person name="Nakamura Y."/>
            <person name="Ichinomiya M."/>
            <person name="Saitoh K."/>
            <person name="Sato N."/>
            <person name="Blanc-Mathieu R."/>
            <person name="Endo H."/>
            <person name="Kuwata A."/>
            <person name="Ogata H."/>
        </authorList>
    </citation>
    <scope>NUCLEOTIDE SEQUENCE</scope>
</reference>
<dbReference type="InterPro" id="IPR015943">
    <property type="entry name" value="WD40/YVTN_repeat-like_dom_sf"/>
</dbReference>
<gene>
    <name evidence="10" type="ORF">TrRE_jg8130</name>
</gene>
<dbReference type="Gene3D" id="2.130.10.10">
    <property type="entry name" value="YVTN repeat-like/Quinoprotein amine dehydrogenase"/>
    <property type="match status" value="1"/>
</dbReference>
<protein>
    <recommendedName>
        <fullName evidence="2">Eukaryotic translation initiation factor 2A</fullName>
    </recommendedName>
</protein>
<dbReference type="GO" id="GO:0003743">
    <property type="term" value="F:translation initiation factor activity"/>
    <property type="evidence" value="ECO:0007669"/>
    <property type="project" value="UniProtKB-KW"/>
</dbReference>
<evidence type="ECO:0000313" key="10">
    <source>
        <dbReference type="EMBL" id="GMH59518.1"/>
    </source>
</evidence>
<dbReference type="EMBL" id="BRXZ01002310">
    <property type="protein sequence ID" value="GMH59518.1"/>
    <property type="molecule type" value="Genomic_DNA"/>
</dbReference>
<dbReference type="AlphaFoldDB" id="A0A9W7E291"/>
<evidence type="ECO:0000256" key="5">
    <source>
        <dbReference type="ARBA" id="ARBA00022737"/>
    </source>
</evidence>
<dbReference type="Proteomes" id="UP001165082">
    <property type="component" value="Unassembled WGS sequence"/>
</dbReference>
<feature type="compositionally biased region" description="Basic and acidic residues" evidence="8">
    <location>
        <begin position="566"/>
        <end position="599"/>
    </location>
</feature>
<accession>A0A9W7E291</accession>
<dbReference type="InterPro" id="IPR011387">
    <property type="entry name" value="TIF2A"/>
</dbReference>
<dbReference type="PANTHER" id="PTHR13227:SF0">
    <property type="entry name" value="EUKARYOTIC TRANSLATION INITIATION FACTOR 2A"/>
    <property type="match status" value="1"/>
</dbReference>
<keyword evidence="7" id="KW-0648">Protein biosynthesis</keyword>
<feature type="compositionally biased region" description="Basic and acidic residues" evidence="8">
    <location>
        <begin position="494"/>
        <end position="522"/>
    </location>
</feature>
<dbReference type="SUPFAM" id="SSF82171">
    <property type="entry name" value="DPP6 N-terminal domain-like"/>
    <property type="match status" value="1"/>
</dbReference>